<evidence type="ECO:0000256" key="2">
    <source>
        <dbReference type="ARBA" id="ARBA00022448"/>
    </source>
</evidence>
<gene>
    <name evidence="9" type="ORF">SARC_00360</name>
</gene>
<dbReference type="GO" id="GO:0006406">
    <property type="term" value="P:mRNA export from nucleus"/>
    <property type="evidence" value="ECO:0007669"/>
    <property type="project" value="TreeGrafter"/>
</dbReference>
<comment type="subcellular location">
    <subcellularLocation>
        <location evidence="1">Nucleus</location>
        <location evidence="1">Nuclear pore complex</location>
    </subcellularLocation>
</comment>
<dbReference type="GeneID" id="25900864"/>
<name>A0A0L0GF96_9EUKA</name>
<reference evidence="9 10" key="1">
    <citation type="submission" date="2011-02" db="EMBL/GenBank/DDBJ databases">
        <title>The Genome Sequence of Sphaeroforma arctica JP610.</title>
        <authorList>
            <consortium name="The Broad Institute Genome Sequencing Platform"/>
            <person name="Russ C."/>
            <person name="Cuomo C."/>
            <person name="Young S.K."/>
            <person name="Zeng Q."/>
            <person name="Gargeya S."/>
            <person name="Alvarado L."/>
            <person name="Berlin A."/>
            <person name="Chapman S.B."/>
            <person name="Chen Z."/>
            <person name="Freedman E."/>
            <person name="Gellesch M."/>
            <person name="Goldberg J."/>
            <person name="Griggs A."/>
            <person name="Gujja S."/>
            <person name="Heilman E."/>
            <person name="Heiman D."/>
            <person name="Howarth C."/>
            <person name="Mehta T."/>
            <person name="Neiman D."/>
            <person name="Pearson M."/>
            <person name="Roberts A."/>
            <person name="Saif S."/>
            <person name="Shea T."/>
            <person name="Shenoy N."/>
            <person name="Sisk P."/>
            <person name="Stolte C."/>
            <person name="Sykes S."/>
            <person name="White J."/>
            <person name="Yandava C."/>
            <person name="Burger G."/>
            <person name="Gray M.W."/>
            <person name="Holland P.W.H."/>
            <person name="King N."/>
            <person name="Lang F.B.F."/>
            <person name="Roger A.J."/>
            <person name="Ruiz-Trillo I."/>
            <person name="Haas B."/>
            <person name="Nusbaum C."/>
            <person name="Birren B."/>
        </authorList>
    </citation>
    <scope>NUCLEOTIDE SEQUENCE [LARGE SCALE GENOMIC DNA]</scope>
    <source>
        <strain evidence="9 10">JP610</strain>
    </source>
</reference>
<dbReference type="InterPro" id="IPR037700">
    <property type="entry name" value="NUP88/NUP82"/>
</dbReference>
<evidence type="ECO:0000256" key="5">
    <source>
        <dbReference type="ARBA" id="ARBA00023010"/>
    </source>
</evidence>
<dbReference type="OrthoDB" id="341482at2759"/>
<dbReference type="GO" id="GO:0017056">
    <property type="term" value="F:structural constituent of nuclear pore"/>
    <property type="evidence" value="ECO:0007669"/>
    <property type="project" value="InterPro"/>
</dbReference>
<dbReference type="GO" id="GO:0000055">
    <property type="term" value="P:ribosomal large subunit export from nucleus"/>
    <property type="evidence" value="ECO:0007669"/>
    <property type="project" value="InterPro"/>
</dbReference>
<organism evidence="9 10">
    <name type="scientific">Sphaeroforma arctica JP610</name>
    <dbReference type="NCBI Taxonomy" id="667725"/>
    <lineage>
        <taxon>Eukaryota</taxon>
        <taxon>Ichthyosporea</taxon>
        <taxon>Ichthyophonida</taxon>
        <taxon>Sphaeroforma</taxon>
    </lineage>
</organism>
<dbReference type="GO" id="GO:0006606">
    <property type="term" value="P:protein import into nucleus"/>
    <property type="evidence" value="ECO:0007669"/>
    <property type="project" value="TreeGrafter"/>
</dbReference>
<keyword evidence="2" id="KW-0813">Transport</keyword>
<evidence type="ECO:0000313" key="10">
    <source>
        <dbReference type="Proteomes" id="UP000054560"/>
    </source>
</evidence>
<keyword evidence="5" id="KW-0811">Translocation</keyword>
<dbReference type="Proteomes" id="UP000054560">
    <property type="component" value="Unassembled WGS sequence"/>
</dbReference>
<evidence type="ECO:0000256" key="4">
    <source>
        <dbReference type="ARBA" id="ARBA00022927"/>
    </source>
</evidence>
<dbReference type="AlphaFoldDB" id="A0A0L0GF96"/>
<dbReference type="PANTHER" id="PTHR13257:SF0">
    <property type="entry name" value="NUCLEAR PORE COMPLEX PROTEIN NUP88"/>
    <property type="match status" value="1"/>
</dbReference>
<keyword evidence="4" id="KW-0653">Protein transport</keyword>
<proteinExistence type="predicted"/>
<keyword evidence="7" id="KW-0539">Nucleus</keyword>
<accession>A0A0L0GF96</accession>
<evidence type="ECO:0000256" key="8">
    <source>
        <dbReference type="SAM" id="Coils"/>
    </source>
</evidence>
<evidence type="ECO:0000313" key="9">
    <source>
        <dbReference type="EMBL" id="KNC87536.1"/>
    </source>
</evidence>
<keyword evidence="8" id="KW-0175">Coiled coil</keyword>
<keyword evidence="3" id="KW-0509">mRNA transport</keyword>
<dbReference type="PANTHER" id="PTHR13257">
    <property type="entry name" value="NUCLEOPORIN NUP84-RELATED"/>
    <property type="match status" value="1"/>
</dbReference>
<dbReference type="RefSeq" id="XP_014161438.1">
    <property type="nucleotide sequence ID" value="XM_014305963.1"/>
</dbReference>
<evidence type="ECO:0000256" key="6">
    <source>
        <dbReference type="ARBA" id="ARBA00023132"/>
    </source>
</evidence>
<dbReference type="EMBL" id="KQ241606">
    <property type="protein sequence ID" value="KNC87536.1"/>
    <property type="molecule type" value="Genomic_DNA"/>
</dbReference>
<dbReference type="GO" id="GO:0000056">
    <property type="term" value="P:ribosomal small subunit export from nucleus"/>
    <property type="evidence" value="ECO:0007669"/>
    <property type="project" value="InterPro"/>
</dbReference>
<protein>
    <submittedName>
        <fullName evidence="9">Uncharacterized protein</fullName>
    </submittedName>
</protein>
<keyword evidence="6" id="KW-0906">Nuclear pore complex</keyword>
<dbReference type="STRING" id="667725.A0A0L0GF96"/>
<dbReference type="Pfam" id="PF10168">
    <property type="entry name" value="Nup88"/>
    <property type="match status" value="1"/>
</dbReference>
<feature type="coiled-coil region" evidence="8">
    <location>
        <begin position="610"/>
        <end position="637"/>
    </location>
</feature>
<evidence type="ECO:0000256" key="7">
    <source>
        <dbReference type="ARBA" id="ARBA00023242"/>
    </source>
</evidence>
<evidence type="ECO:0000256" key="3">
    <source>
        <dbReference type="ARBA" id="ARBA00022816"/>
    </source>
</evidence>
<dbReference type="InterPro" id="IPR019321">
    <property type="entry name" value="Nucleoporin_Nup88"/>
</dbReference>
<keyword evidence="10" id="KW-1185">Reference proteome</keyword>
<evidence type="ECO:0000256" key="1">
    <source>
        <dbReference type="ARBA" id="ARBA00004567"/>
    </source>
</evidence>
<dbReference type="GO" id="GO:0005643">
    <property type="term" value="C:nuclear pore"/>
    <property type="evidence" value="ECO:0007669"/>
    <property type="project" value="UniProtKB-SubCell"/>
</dbReference>
<sequence>MTINDVIQKGLSDLDLAARFDRNVELQTDDEGAYNLTDVQGDTAFTWVPPAAVPIGNNTFGIAHLDDDGETVSGRSCGASPIPFGLRVIPLNRPEVGASFITLSKPQPNIATVKAMKVNPMCSYALLQCTNALFCCRLPPRNMECAPGSPPFLGAGMEPICIGRRLHKNLPHVTIRSAQWHTLSRHGGHVLVLTSDGYVRLYNLARVLRDEYTKQAYIDECEMEVAVCTGNDTRSVVSMSLPTTGKVTASRGWASMAARVLLSDGSITTLCPVVPKDCNLCWDDVLQMQEGIAELSELQQNPSTQRKLAITSAWVDKLAEQLTQADGESSDDHTLQCLTAPALRSPVQRVEARPSGNVDSAQELGEPCSLFVPSESPLVCVVGYKSGEIRVLMSVTPLCGLWGTEVKTDDIFTMERILVGNSAVSLYEDQIHHDRFFAANEHGVFRIVLPNMCAIVNSLTGVDNLPLQSSINHILVIMQNPDSATGSAVAGLATVAGEGAGYMLLVVKRDGDVITHSLHHVVSKGTAVGKGANKFSPDAASSKVSDFDRVVEDRLRANELPVYRSDLTSDRDRLEFLTGYMQRVRSEYIKNFYPVGQLIHTQKEQGKLLIAQQANDVRATENEIDSALRQIGATRERLSGVESKVRSLLNDLNETVEIHNSRAQGALLSDAEKKYMAELVRVNERLSVHVLPKTDSMLDRADDIADTMEDIRGTDDQDSAVLDGPAIRDEMALLGERIDHLTGKTRDLSLQYLNEVELGV</sequence>